<evidence type="ECO:0000313" key="15">
    <source>
        <dbReference type="Proteomes" id="UP000695000"/>
    </source>
</evidence>
<evidence type="ECO:0000256" key="5">
    <source>
        <dbReference type="ARBA" id="ARBA00022771"/>
    </source>
</evidence>
<dbReference type="CDD" id="cd21551">
    <property type="entry name" value="VEFS-box_SUZ12"/>
    <property type="match status" value="1"/>
</dbReference>
<dbReference type="RefSeq" id="XP_017780303.1">
    <property type="nucleotide sequence ID" value="XM_017924814.1"/>
</dbReference>
<evidence type="ECO:0000256" key="3">
    <source>
        <dbReference type="ARBA" id="ARBA00022692"/>
    </source>
</evidence>
<dbReference type="InterPro" id="IPR057540">
    <property type="entry name" value="Znf_SUZ12"/>
</dbReference>
<evidence type="ECO:0000256" key="4">
    <source>
        <dbReference type="ARBA" id="ARBA00022723"/>
    </source>
</evidence>
<feature type="transmembrane region" description="Helical" evidence="13">
    <location>
        <begin position="376"/>
        <end position="394"/>
    </location>
</feature>
<keyword evidence="3 13" id="KW-0812">Transmembrane</keyword>
<dbReference type="SUPFAM" id="SSF103473">
    <property type="entry name" value="MFS general substrate transporter"/>
    <property type="match status" value="1"/>
</dbReference>
<evidence type="ECO:0000256" key="11">
    <source>
        <dbReference type="ARBA" id="ARBA00023163"/>
    </source>
</evidence>
<organism evidence="15 16">
    <name type="scientific">Nicrophorus vespilloides</name>
    <name type="common">Boreal carrion beetle</name>
    <dbReference type="NCBI Taxonomy" id="110193"/>
    <lineage>
        <taxon>Eukaryota</taxon>
        <taxon>Metazoa</taxon>
        <taxon>Ecdysozoa</taxon>
        <taxon>Arthropoda</taxon>
        <taxon>Hexapoda</taxon>
        <taxon>Insecta</taxon>
        <taxon>Pterygota</taxon>
        <taxon>Neoptera</taxon>
        <taxon>Endopterygota</taxon>
        <taxon>Coleoptera</taxon>
        <taxon>Polyphaga</taxon>
        <taxon>Staphyliniformia</taxon>
        <taxon>Silphidae</taxon>
        <taxon>Nicrophorinae</taxon>
        <taxon>Nicrophorus</taxon>
    </lineage>
</organism>
<evidence type="ECO:0000256" key="6">
    <source>
        <dbReference type="ARBA" id="ARBA00022833"/>
    </source>
</evidence>
<dbReference type="Pfam" id="PF09733">
    <property type="entry name" value="VEFS-Box"/>
    <property type="match status" value="1"/>
</dbReference>
<evidence type="ECO:0000313" key="16">
    <source>
        <dbReference type="RefSeq" id="XP_017780303.1"/>
    </source>
</evidence>
<evidence type="ECO:0000256" key="8">
    <source>
        <dbReference type="ARBA" id="ARBA00022989"/>
    </source>
</evidence>
<feature type="domain" description="Major facilitator superfamily (MFS) profile" evidence="14">
    <location>
        <begin position="91"/>
        <end position="513"/>
    </location>
</feature>
<feature type="transmembrane region" description="Helical" evidence="13">
    <location>
        <begin position="460"/>
        <end position="481"/>
    </location>
</feature>
<dbReference type="Pfam" id="PF00083">
    <property type="entry name" value="Sugar_tr"/>
    <property type="match status" value="1"/>
</dbReference>
<dbReference type="GeneID" id="108565388"/>
<evidence type="ECO:0000256" key="9">
    <source>
        <dbReference type="ARBA" id="ARBA00023015"/>
    </source>
</evidence>
<keyword evidence="15" id="KW-1185">Reference proteome</keyword>
<feature type="transmembrane region" description="Helical" evidence="13">
    <location>
        <begin position="137"/>
        <end position="157"/>
    </location>
</feature>
<dbReference type="CDD" id="cd21740">
    <property type="entry name" value="C2_II_SUZ12"/>
    <property type="match status" value="1"/>
</dbReference>
<dbReference type="PROSITE" id="PS50850">
    <property type="entry name" value="MFS"/>
    <property type="match status" value="1"/>
</dbReference>
<evidence type="ECO:0000256" key="12">
    <source>
        <dbReference type="SAM" id="MobiDB-lite"/>
    </source>
</evidence>
<evidence type="ECO:0000256" key="7">
    <source>
        <dbReference type="ARBA" id="ARBA00022853"/>
    </source>
</evidence>
<evidence type="ECO:0000259" key="14">
    <source>
        <dbReference type="PROSITE" id="PS50850"/>
    </source>
</evidence>
<dbReference type="PANTHER" id="PTHR22597:SF0">
    <property type="entry name" value="POLYCOMB PROTEIN SUZ12"/>
    <property type="match status" value="1"/>
</dbReference>
<keyword evidence="11" id="KW-0804">Transcription</keyword>
<proteinExistence type="inferred from homology"/>
<evidence type="ECO:0000256" key="1">
    <source>
        <dbReference type="ARBA" id="ARBA00004141"/>
    </source>
</evidence>
<accession>A0ABM1N0F3</accession>
<reference evidence="16" key="1">
    <citation type="submission" date="2025-08" db="UniProtKB">
        <authorList>
            <consortium name="RefSeq"/>
        </authorList>
    </citation>
    <scope>IDENTIFICATION</scope>
    <source>
        <tissue evidence="16">Whole Larva</tissue>
    </source>
</reference>
<feature type="transmembrane region" description="Helical" evidence="13">
    <location>
        <begin position="345"/>
        <end position="364"/>
    </location>
</feature>
<dbReference type="PANTHER" id="PTHR22597">
    <property type="entry name" value="POLYCOMB GROUP PROTEIN"/>
    <property type="match status" value="1"/>
</dbReference>
<keyword evidence="4" id="KW-0479">Metal-binding</keyword>
<comment type="subcellular location">
    <subcellularLocation>
        <location evidence="1">Membrane</location>
        <topology evidence="1">Multi-pass membrane protein</topology>
    </subcellularLocation>
</comment>
<dbReference type="InterPro" id="IPR019135">
    <property type="entry name" value="Polycomb_protein_VEFS-Box"/>
</dbReference>
<evidence type="ECO:0000256" key="10">
    <source>
        <dbReference type="ARBA" id="ARBA00023136"/>
    </source>
</evidence>
<dbReference type="InterPro" id="IPR020846">
    <property type="entry name" value="MFS_dom"/>
</dbReference>
<feature type="transmembrane region" description="Helical" evidence="13">
    <location>
        <begin position="169"/>
        <end position="187"/>
    </location>
</feature>
<protein>
    <submittedName>
        <fullName evidence="16">Uncharacterized protein LOC108565388</fullName>
    </submittedName>
</protein>
<feature type="compositionally biased region" description="Polar residues" evidence="12">
    <location>
        <begin position="1151"/>
        <end position="1161"/>
    </location>
</feature>
<evidence type="ECO:0000256" key="2">
    <source>
        <dbReference type="ARBA" id="ARBA00007416"/>
    </source>
</evidence>
<keyword evidence="5" id="KW-0863">Zinc-finger</keyword>
<dbReference type="Gene3D" id="1.20.1250.20">
    <property type="entry name" value="MFS general substrate transporter like domains"/>
    <property type="match status" value="1"/>
</dbReference>
<feature type="transmembrane region" description="Helical" evidence="13">
    <location>
        <begin position="254"/>
        <end position="273"/>
    </location>
</feature>
<keyword evidence="7" id="KW-0156">Chromatin regulator</keyword>
<feature type="region of interest" description="Disordered" evidence="12">
    <location>
        <begin position="1459"/>
        <end position="1515"/>
    </location>
</feature>
<feature type="transmembrane region" description="Helical" evidence="13">
    <location>
        <begin position="401"/>
        <end position="420"/>
    </location>
</feature>
<evidence type="ECO:0000256" key="13">
    <source>
        <dbReference type="SAM" id="Phobius"/>
    </source>
</evidence>
<dbReference type="InterPro" id="IPR036259">
    <property type="entry name" value="MFS_trans_sf"/>
</dbReference>
<sequence>MDLDEILPDVGEFGRYQKLVLWFVLLPGVFPCGFHAYNQLFMSATPDHWCSVPELNHLDPDVAKNISIPLETKDGSLKYSQCFMYERNYNEVLQLDNLSYFSAEDNIIPCKSGWSFDHSLYKSTVVTQWKLVCDKDLSATLALVLLGAGGLVGNYIFGYVQDGLGRKPAFFIYLFVQCTFGIATAFAQNFFMWTVFRVGVGFTVPAILGTPYVLAIELVGPNHRTLVTILINIAYSLSLVFLAIIVWLIRDWRILALTTTIPFVLLFFNWWLLPESPRWLLAQGKFFEAEKILNKMAKTNGKLLPANYMADLKVKIDQEKLETDNTRKYGISDLFRTKNLRWKTIIITFIWFTNTSVYVGLSYYAPSLGGDEFLNFFLAGAVELPTYLFLWPSLERWGRRWALCVSMIIGGSACLATFLVQTDTVLTIALYCIGKMGISSSFVVLPLMASELYPTVVRGLGMSISSVVGMIGPIIIPLVNYLGSDMLTLPLIIMGSMLVMGGICSLLLPETLDQHLPQTLEDAEKYGLTYFECCTPPQRPNFQAFDAVSFQAVNPEGHYLYGGIERRHLAKINGFFYLVTPEFGLLRSPHIPKTNLDADTDMLHDMKSYNGGGIRFSPIKPMKLWRLSYNGKMLDQNENSVDVVVEADWNSNLPCFMFDSDMSRVAIARAAAAETWTEDFFKNIKKAHQSHYEQMGYLKGFFSINGKKYEIKMDASRNHSFGHKRDWLLMHRYIFHFIYLEDNTRICVGVLSHPCTTSHMEVGYVISPKKAINPIEKCDLRLYQHGENGTPGKNIAFRIWTRKKEYLIKAKTIYENNHFIGNDCEARIVFKCVDFEVNGMKVKMPPKKRDKESDHSKNPRMDHIQADHELFLQAFEKPTQIYRYLRTRNMCSPIFLNRTLAYMKYRMSRTHKCRQGFKVDSILEKVTSKSKDFPTILPGYMNLTFLGFYDKNIDPNVGSVQIETVLVKISHKKRKDSSSPLMEASFGVSEVQVNPSDNNLSIMAPSVSVPTEAFSLSGGPLAKSYVLLLRVKHIITNVILCMENNDEPASKKRKSISSTDSSKIYASELVVYDKHNRCLLTDADYELTLQEVNGNTKNSPKKHSTWESKDDLTDCCGNLDAFIKGPSVKFKLNWSQKPSEKFVERPAPYPTNETNENSVLPSGNQEKLQIVYQFVYNNNSRQQTEACEDLHCPWCSLKSNELYTLLKHLKLCHSRFTFTYVPISVGARIDVAINELYDGSYTGSPHDLITQPSVCAFSRNGPVRRASVTHILVCHPKRLKPSLSEFLELDDCEYDGQRPFITGHNRLYHHTATCLPIYPKEMDMDSEGENDPEWLRSKTMQMIDEFTDVNEGEKELMKMWNLHVMKCGFVGDCQIPLACTMFVEHKGKELLLKNLYRNFVVHMSSLFDFGLVSAVCLYTTLKKLQEMVGETGAIRTVLRESREAQMDNWHKCGIMSPTVDKPCSSKTPTSRKNIGIQRRKGTPTPGDAPIRRKSLGNETTRKRLSLSLKKTENSN</sequence>
<keyword evidence="6" id="KW-0862">Zinc</keyword>
<feature type="region of interest" description="Disordered" evidence="12">
    <location>
        <begin position="1142"/>
        <end position="1161"/>
    </location>
</feature>
<feature type="transmembrane region" description="Helical" evidence="13">
    <location>
        <begin position="193"/>
        <end position="214"/>
    </location>
</feature>
<feature type="transmembrane region" description="Helical" evidence="13">
    <location>
        <begin position="19"/>
        <end position="37"/>
    </location>
</feature>
<feature type="transmembrane region" description="Helical" evidence="13">
    <location>
        <begin position="487"/>
        <end position="508"/>
    </location>
</feature>
<gene>
    <name evidence="16" type="primary">LOC108565388</name>
</gene>
<comment type="similarity">
    <text evidence="2">Belongs to the VEFS (VRN2-EMF2-FIS2-SU(Z)12) family.</text>
</comment>
<dbReference type="Pfam" id="PF23320">
    <property type="entry name" value="Zn_SUZ12"/>
    <property type="match status" value="1"/>
</dbReference>
<feature type="transmembrane region" description="Helical" evidence="13">
    <location>
        <begin position="426"/>
        <end position="448"/>
    </location>
</feature>
<dbReference type="Proteomes" id="UP000695000">
    <property type="component" value="Unplaced"/>
</dbReference>
<name>A0ABM1N0F3_NICVS</name>
<dbReference type="CDD" id="cd17317">
    <property type="entry name" value="MFS_SLC22"/>
    <property type="match status" value="1"/>
</dbReference>
<dbReference type="CDD" id="cd21750">
    <property type="entry name" value="ZnB-Zn_SUZ12"/>
    <property type="match status" value="1"/>
</dbReference>
<keyword evidence="8 13" id="KW-1133">Transmembrane helix</keyword>
<dbReference type="InterPro" id="IPR005828">
    <property type="entry name" value="MFS_sugar_transport-like"/>
</dbReference>
<feature type="transmembrane region" description="Helical" evidence="13">
    <location>
        <begin position="226"/>
        <end position="248"/>
    </location>
</feature>
<keyword evidence="10 13" id="KW-0472">Membrane</keyword>
<keyword evidence="9" id="KW-0805">Transcription regulation</keyword>